<dbReference type="GO" id="GO:0008236">
    <property type="term" value="F:serine-type peptidase activity"/>
    <property type="evidence" value="ECO:0007669"/>
    <property type="project" value="UniProtKB-KW"/>
</dbReference>
<dbReference type="Gene3D" id="2.40.10.10">
    <property type="entry name" value="Trypsin-like serine proteases"/>
    <property type="match status" value="2"/>
</dbReference>
<keyword evidence="2 6" id="KW-0645">Protease</keyword>
<dbReference type="Proteomes" id="UP000177870">
    <property type="component" value="Chromosome"/>
</dbReference>
<gene>
    <name evidence="8" type="ORF">BJP34_24590</name>
</gene>
<dbReference type="SUPFAM" id="SSF50494">
    <property type="entry name" value="Trypsin-like serine proteases"/>
    <property type="match status" value="1"/>
</dbReference>
<dbReference type="GO" id="GO:0006508">
    <property type="term" value="P:proteolysis"/>
    <property type="evidence" value="ECO:0007669"/>
    <property type="project" value="UniProtKB-KW"/>
</dbReference>
<dbReference type="KEGG" id="mpro:BJP34_24590"/>
<accession>A0A1D8TXC7</accession>
<keyword evidence="5 6" id="KW-0720">Serine protease</keyword>
<evidence type="ECO:0000256" key="5">
    <source>
        <dbReference type="ARBA" id="ARBA00022825"/>
    </source>
</evidence>
<organism evidence="8 9">
    <name type="scientific">Moorena producens PAL-8-15-08-1</name>
    <dbReference type="NCBI Taxonomy" id="1458985"/>
    <lineage>
        <taxon>Bacteria</taxon>
        <taxon>Bacillati</taxon>
        <taxon>Cyanobacteriota</taxon>
        <taxon>Cyanophyceae</taxon>
        <taxon>Coleofasciculales</taxon>
        <taxon>Coleofasciculaceae</taxon>
        <taxon>Moorena</taxon>
    </lineage>
</organism>
<evidence type="ECO:0000256" key="4">
    <source>
        <dbReference type="ARBA" id="ARBA00022801"/>
    </source>
</evidence>
<dbReference type="InterPro" id="IPR009003">
    <property type="entry name" value="Peptidase_S1_PA"/>
</dbReference>
<keyword evidence="3" id="KW-0732">Signal</keyword>
<dbReference type="PRINTS" id="PR00839">
    <property type="entry name" value="V8PROTEASE"/>
</dbReference>
<dbReference type="InterPro" id="IPR028301">
    <property type="entry name" value="V8_his_AS"/>
</dbReference>
<dbReference type="InterPro" id="IPR043504">
    <property type="entry name" value="Peptidase_S1_PA_chymotrypsin"/>
</dbReference>
<dbReference type="AlphaFoldDB" id="A0A1D8TXC7"/>
<dbReference type="RefSeq" id="WP_070394614.1">
    <property type="nucleotide sequence ID" value="NZ_CP017599.1"/>
</dbReference>
<feature type="compositionally biased region" description="Polar residues" evidence="7">
    <location>
        <begin position="32"/>
        <end position="44"/>
    </location>
</feature>
<evidence type="ECO:0000256" key="3">
    <source>
        <dbReference type="ARBA" id="ARBA00022729"/>
    </source>
</evidence>
<dbReference type="Pfam" id="PF13365">
    <property type="entry name" value="Trypsin_2"/>
    <property type="match status" value="1"/>
</dbReference>
<dbReference type="STRING" id="1458985.BJP34_24590"/>
<protein>
    <recommendedName>
        <fullName evidence="6">Serine protease</fullName>
        <ecNumber evidence="6">3.4.21.-</ecNumber>
    </recommendedName>
</protein>
<sequence>MSETERVSNQTKQANNQTNKAKEIELDDQQLHEITSSETQSQSIDYEDEFEGIMGRGEIEAVPGFNKSRALNEGLDFEKTIDVTEDLKNLPDAGAEEFPRPESVIGSDDRIRISPASTIPWRWICQLIVTKANGKRYKCSGWLIGPRTVITSGHCVYSHTTGGWAKKIEVFPGMDEKEAPFGSQVSTSFRSVKGWTQQLDDDFDYGAIILPDDTLGNRVGWFGFMNLSDELLTNLQVNNSGYAGDKPFGTQWFNAGRITRITSDKLFYMLDTYGGQSGSPIWRLQDGEHHVVGIHAHAQFENSAVRITKSVFDNISAWKDL</sequence>
<evidence type="ECO:0000313" key="8">
    <source>
        <dbReference type="EMBL" id="AOX02193.1"/>
    </source>
</evidence>
<dbReference type="InterPro" id="IPR008256">
    <property type="entry name" value="Peptidase_S1B"/>
</dbReference>
<reference evidence="9" key="1">
    <citation type="submission" date="2016-10" db="EMBL/GenBank/DDBJ databases">
        <title>Comparative genomics uncovers the prolific and rare metabolic potential of the cyanobacterial genus Moorea.</title>
        <authorList>
            <person name="Leao T."/>
            <person name="Castelao G."/>
            <person name="Korobeynikov A."/>
            <person name="Monroe E.A."/>
            <person name="Podell S."/>
            <person name="Glukhov E."/>
            <person name="Allen E."/>
            <person name="Gerwick W.H."/>
            <person name="Gerwick L."/>
        </authorList>
    </citation>
    <scope>NUCLEOTIDE SEQUENCE [LARGE SCALE GENOMIC DNA]</scope>
    <source>
        <strain evidence="9">PAL-8-15-08-1</strain>
    </source>
</reference>
<evidence type="ECO:0000256" key="2">
    <source>
        <dbReference type="ARBA" id="ARBA00022670"/>
    </source>
</evidence>
<dbReference type="OrthoDB" id="3078754at2"/>
<dbReference type="PANTHER" id="PTHR15462:SF8">
    <property type="entry name" value="SERINE PROTEASE"/>
    <property type="match status" value="1"/>
</dbReference>
<name>A0A1D8TXC7_9CYAN</name>
<dbReference type="InterPro" id="IPR050966">
    <property type="entry name" value="Glutamyl_endopeptidase"/>
</dbReference>
<feature type="region of interest" description="Disordered" evidence="7">
    <location>
        <begin position="1"/>
        <end position="48"/>
    </location>
</feature>
<dbReference type="PROSITE" id="PS00672">
    <property type="entry name" value="V8_HIS"/>
    <property type="match status" value="1"/>
</dbReference>
<evidence type="ECO:0000256" key="1">
    <source>
        <dbReference type="ARBA" id="ARBA00008764"/>
    </source>
</evidence>
<comment type="similarity">
    <text evidence="1 6">Belongs to the peptidase S1B family.</text>
</comment>
<dbReference type="PANTHER" id="PTHR15462">
    <property type="entry name" value="SERINE PROTEASE"/>
    <property type="match status" value="1"/>
</dbReference>
<evidence type="ECO:0000256" key="7">
    <source>
        <dbReference type="SAM" id="MobiDB-lite"/>
    </source>
</evidence>
<keyword evidence="4 6" id="KW-0378">Hydrolase</keyword>
<evidence type="ECO:0000256" key="6">
    <source>
        <dbReference type="RuleBase" id="RU004296"/>
    </source>
</evidence>
<evidence type="ECO:0000313" key="9">
    <source>
        <dbReference type="Proteomes" id="UP000177870"/>
    </source>
</evidence>
<feature type="compositionally biased region" description="Low complexity" evidence="7">
    <location>
        <begin position="9"/>
        <end position="19"/>
    </location>
</feature>
<proteinExistence type="inferred from homology"/>
<dbReference type="EC" id="3.4.21.-" evidence="6"/>
<dbReference type="EMBL" id="CP017599">
    <property type="protein sequence ID" value="AOX02193.1"/>
    <property type="molecule type" value="Genomic_DNA"/>
</dbReference>